<feature type="DNA-binding region" description="OmpR/PhoB-type" evidence="7">
    <location>
        <begin position="128"/>
        <end position="224"/>
    </location>
</feature>
<dbReference type="PANTHER" id="PTHR48111:SF73">
    <property type="entry name" value="ALKALINE PHOSPHATASE SYNTHESIS TRANSCRIPTIONAL REGULATORY PROTEIN PHOP"/>
    <property type="match status" value="1"/>
</dbReference>
<keyword evidence="3 7" id="KW-0238">DNA-binding</keyword>
<protein>
    <recommendedName>
        <fullName evidence="1">Stage 0 sporulation protein A homolog</fullName>
    </recommendedName>
</protein>
<dbReference type="Gene3D" id="1.10.10.10">
    <property type="entry name" value="Winged helix-like DNA-binding domain superfamily/Winged helix DNA-binding domain"/>
    <property type="match status" value="1"/>
</dbReference>
<dbReference type="PROSITE" id="PS51755">
    <property type="entry name" value="OMPR_PHOB"/>
    <property type="match status" value="1"/>
</dbReference>
<dbReference type="Proteomes" id="UP001623591">
    <property type="component" value="Unassembled WGS sequence"/>
</dbReference>
<feature type="domain" description="Response regulatory" evidence="8">
    <location>
        <begin position="4"/>
        <end position="117"/>
    </location>
</feature>
<dbReference type="PANTHER" id="PTHR48111">
    <property type="entry name" value="REGULATOR OF RPOS"/>
    <property type="match status" value="1"/>
</dbReference>
<dbReference type="Pfam" id="PF00072">
    <property type="entry name" value="Response_reg"/>
    <property type="match status" value="1"/>
</dbReference>
<comment type="function">
    <text evidence="5">May play the central regulatory role in sporulation. It may be an element of the effector pathway responsible for the activation of sporulation genes in response to nutritional stress. Spo0A may act in concert with spo0H (a sigma factor) to control the expression of some genes that are critical to the sporulation process.</text>
</comment>
<name>A0ABW8SY49_9CLOT</name>
<dbReference type="SMART" id="SM00862">
    <property type="entry name" value="Trans_reg_C"/>
    <property type="match status" value="1"/>
</dbReference>
<gene>
    <name evidence="10" type="ORF">ACJDUG_00340</name>
</gene>
<keyword evidence="4" id="KW-0804">Transcription</keyword>
<dbReference type="InterPro" id="IPR011006">
    <property type="entry name" value="CheY-like_superfamily"/>
</dbReference>
<evidence type="ECO:0000313" key="11">
    <source>
        <dbReference type="Proteomes" id="UP001623591"/>
    </source>
</evidence>
<sequence length="232" mass="26719">MKEKILVVDDEDRMRKLICAYLIKEGYETIEAENGAQALNLFKSHSIQLVILDVMMPVMDGFTTCRELRKTSNVPIIFLTAKAEDEDKLIGFELGTDHYISKPFNMKLLLAKVKSLLNRTYYSDTQPKKEHFFDGLSIDELSHKVSIDGSTLSLSPKEYDLLLYFVNNKGIVLTREKILDYIWGVDFYGDYRTVDSHIKRLREKLGEKASLISTVRGTGYIFEGKHDEKNFN</sequence>
<dbReference type="InterPro" id="IPR001789">
    <property type="entry name" value="Sig_transdc_resp-reg_receiver"/>
</dbReference>
<dbReference type="CDD" id="cd17574">
    <property type="entry name" value="REC_OmpR"/>
    <property type="match status" value="1"/>
</dbReference>
<evidence type="ECO:0000313" key="10">
    <source>
        <dbReference type="EMBL" id="MFL0245421.1"/>
    </source>
</evidence>
<keyword evidence="2" id="KW-0805">Transcription regulation</keyword>
<feature type="domain" description="OmpR/PhoB-type" evidence="9">
    <location>
        <begin position="128"/>
        <end position="224"/>
    </location>
</feature>
<evidence type="ECO:0000256" key="7">
    <source>
        <dbReference type="PROSITE-ProRule" id="PRU01091"/>
    </source>
</evidence>
<accession>A0ABW8SY49</accession>
<dbReference type="Gene3D" id="6.10.250.690">
    <property type="match status" value="1"/>
</dbReference>
<dbReference type="Gene3D" id="3.40.50.2300">
    <property type="match status" value="1"/>
</dbReference>
<organism evidence="10 11">
    <name type="scientific">Candidatus Clostridium stratigraminis</name>
    <dbReference type="NCBI Taxonomy" id="3381661"/>
    <lineage>
        <taxon>Bacteria</taxon>
        <taxon>Bacillati</taxon>
        <taxon>Bacillota</taxon>
        <taxon>Clostridia</taxon>
        <taxon>Eubacteriales</taxon>
        <taxon>Clostridiaceae</taxon>
        <taxon>Clostridium</taxon>
    </lineage>
</organism>
<keyword evidence="6" id="KW-0597">Phosphoprotein</keyword>
<feature type="modified residue" description="4-aspartylphosphate" evidence="6">
    <location>
        <position position="53"/>
    </location>
</feature>
<evidence type="ECO:0000256" key="3">
    <source>
        <dbReference type="ARBA" id="ARBA00023125"/>
    </source>
</evidence>
<dbReference type="SMART" id="SM00448">
    <property type="entry name" value="REC"/>
    <property type="match status" value="1"/>
</dbReference>
<proteinExistence type="predicted"/>
<evidence type="ECO:0000259" key="8">
    <source>
        <dbReference type="PROSITE" id="PS50110"/>
    </source>
</evidence>
<dbReference type="CDD" id="cd00383">
    <property type="entry name" value="trans_reg_C"/>
    <property type="match status" value="1"/>
</dbReference>
<evidence type="ECO:0000256" key="4">
    <source>
        <dbReference type="ARBA" id="ARBA00023163"/>
    </source>
</evidence>
<evidence type="ECO:0000256" key="6">
    <source>
        <dbReference type="PROSITE-ProRule" id="PRU00169"/>
    </source>
</evidence>
<dbReference type="PROSITE" id="PS50110">
    <property type="entry name" value="RESPONSE_REGULATORY"/>
    <property type="match status" value="1"/>
</dbReference>
<dbReference type="EMBL" id="JBJHZZ010000001">
    <property type="protein sequence ID" value="MFL0245421.1"/>
    <property type="molecule type" value="Genomic_DNA"/>
</dbReference>
<dbReference type="Pfam" id="PF00486">
    <property type="entry name" value="Trans_reg_C"/>
    <property type="match status" value="1"/>
</dbReference>
<keyword evidence="11" id="KW-1185">Reference proteome</keyword>
<reference evidence="10 11" key="1">
    <citation type="submission" date="2024-11" db="EMBL/GenBank/DDBJ databases">
        <authorList>
            <person name="Heng Y.C."/>
            <person name="Lim A.C.H."/>
            <person name="Lee J.K.Y."/>
            <person name="Kittelmann S."/>
        </authorList>
    </citation>
    <scope>NUCLEOTIDE SEQUENCE [LARGE SCALE GENOMIC DNA]</scope>
    <source>
        <strain evidence="10 11">WILCCON 0185</strain>
    </source>
</reference>
<dbReference type="InterPro" id="IPR001867">
    <property type="entry name" value="OmpR/PhoB-type_DNA-bd"/>
</dbReference>
<dbReference type="RefSeq" id="WP_406767886.1">
    <property type="nucleotide sequence ID" value="NZ_JBJHZZ010000001.1"/>
</dbReference>
<dbReference type="InterPro" id="IPR039420">
    <property type="entry name" value="WalR-like"/>
</dbReference>
<evidence type="ECO:0000256" key="5">
    <source>
        <dbReference type="ARBA" id="ARBA00024867"/>
    </source>
</evidence>
<evidence type="ECO:0000259" key="9">
    <source>
        <dbReference type="PROSITE" id="PS51755"/>
    </source>
</evidence>
<evidence type="ECO:0000256" key="1">
    <source>
        <dbReference type="ARBA" id="ARBA00018672"/>
    </source>
</evidence>
<dbReference type="InterPro" id="IPR036388">
    <property type="entry name" value="WH-like_DNA-bd_sf"/>
</dbReference>
<dbReference type="SUPFAM" id="SSF52172">
    <property type="entry name" value="CheY-like"/>
    <property type="match status" value="1"/>
</dbReference>
<evidence type="ECO:0000256" key="2">
    <source>
        <dbReference type="ARBA" id="ARBA00023015"/>
    </source>
</evidence>
<comment type="caution">
    <text evidence="10">The sequence shown here is derived from an EMBL/GenBank/DDBJ whole genome shotgun (WGS) entry which is preliminary data.</text>
</comment>